<reference evidence="2 3" key="1">
    <citation type="journal article" date="2020" name="Nature">
        <title>Six reference-quality genomes reveal evolution of bat adaptations.</title>
        <authorList>
            <person name="Jebb D."/>
            <person name="Huang Z."/>
            <person name="Pippel M."/>
            <person name="Hughes G.M."/>
            <person name="Lavrichenko K."/>
            <person name="Devanna P."/>
            <person name="Winkler S."/>
            <person name="Jermiin L.S."/>
            <person name="Skirmuntt E.C."/>
            <person name="Katzourakis A."/>
            <person name="Burkitt-Gray L."/>
            <person name="Ray D.A."/>
            <person name="Sullivan K.A.M."/>
            <person name="Roscito J.G."/>
            <person name="Kirilenko B.M."/>
            <person name="Davalos L.M."/>
            <person name="Corthals A.P."/>
            <person name="Power M.L."/>
            <person name="Jones G."/>
            <person name="Ransome R.D."/>
            <person name="Dechmann D.K.N."/>
            <person name="Locatelli A.G."/>
            <person name="Puechmaille S.J."/>
            <person name="Fedrigo O."/>
            <person name="Jarvis E.D."/>
            <person name="Hiller M."/>
            <person name="Vernes S.C."/>
            <person name="Myers E.W."/>
            <person name="Teeling E.C."/>
        </authorList>
    </citation>
    <scope>NUCLEOTIDE SEQUENCE [LARGE SCALE GENOMIC DNA]</scope>
    <source>
        <strain evidence="2">MMolMol1</strain>
        <tissue evidence="2">Muscle</tissue>
    </source>
</reference>
<proteinExistence type="predicted"/>
<dbReference type="Proteomes" id="UP000550707">
    <property type="component" value="Unassembled WGS sequence"/>
</dbReference>
<name>A0A7J8GLX6_MOLMO</name>
<gene>
    <name evidence="2" type="ORF">HJG59_011446</name>
</gene>
<sequence length="143" mass="15290">MLRTSEESRSTQKAADSHHLPSPPPTGHTVGAGGRELHRGGRLPSNHGPPLPHPGHRSADCPPPAGSLEPGCKRTALLGAEEAGPPSAALASGSRHLPRALTWPGFDHFSLTKRPYCCCFHGREKVNPLLRAAEHWTSLEEKV</sequence>
<accession>A0A7J8GLX6</accession>
<evidence type="ECO:0000313" key="2">
    <source>
        <dbReference type="EMBL" id="KAF6460532.1"/>
    </source>
</evidence>
<organism evidence="2 3">
    <name type="scientific">Molossus molossus</name>
    <name type="common">Pallas' mastiff bat</name>
    <name type="synonym">Vespertilio molossus</name>
    <dbReference type="NCBI Taxonomy" id="27622"/>
    <lineage>
        <taxon>Eukaryota</taxon>
        <taxon>Metazoa</taxon>
        <taxon>Chordata</taxon>
        <taxon>Craniata</taxon>
        <taxon>Vertebrata</taxon>
        <taxon>Euteleostomi</taxon>
        <taxon>Mammalia</taxon>
        <taxon>Eutheria</taxon>
        <taxon>Laurasiatheria</taxon>
        <taxon>Chiroptera</taxon>
        <taxon>Yangochiroptera</taxon>
        <taxon>Molossidae</taxon>
        <taxon>Molossus</taxon>
    </lineage>
</organism>
<evidence type="ECO:0000313" key="3">
    <source>
        <dbReference type="Proteomes" id="UP000550707"/>
    </source>
</evidence>
<dbReference type="AlphaFoldDB" id="A0A7J8GLX6"/>
<keyword evidence="3" id="KW-1185">Reference proteome</keyword>
<protein>
    <submittedName>
        <fullName evidence="2">Uncharacterized protein</fullName>
    </submittedName>
</protein>
<dbReference type="EMBL" id="JACASF010000009">
    <property type="protein sequence ID" value="KAF6460532.1"/>
    <property type="molecule type" value="Genomic_DNA"/>
</dbReference>
<feature type="compositionally biased region" description="Basic and acidic residues" evidence="1">
    <location>
        <begin position="1"/>
        <end position="19"/>
    </location>
</feature>
<comment type="caution">
    <text evidence="2">The sequence shown here is derived from an EMBL/GenBank/DDBJ whole genome shotgun (WGS) entry which is preliminary data.</text>
</comment>
<evidence type="ECO:0000256" key="1">
    <source>
        <dbReference type="SAM" id="MobiDB-lite"/>
    </source>
</evidence>
<feature type="region of interest" description="Disordered" evidence="1">
    <location>
        <begin position="1"/>
        <end position="72"/>
    </location>
</feature>
<dbReference type="InParanoid" id="A0A7J8GLX6"/>